<name>A0A8S1VBG9_9CILI</name>
<dbReference type="Proteomes" id="UP000689195">
    <property type="component" value="Unassembled WGS sequence"/>
</dbReference>
<sequence>MEHCWQWSTQEVPHCEKQQRGVRVNIIDFVLQDEDYFKQGGQIVLAARG</sequence>
<reference evidence="1" key="1">
    <citation type="submission" date="2021-01" db="EMBL/GenBank/DDBJ databases">
        <authorList>
            <consortium name="Genoscope - CEA"/>
            <person name="William W."/>
        </authorList>
    </citation>
    <scope>NUCLEOTIDE SEQUENCE</scope>
</reference>
<dbReference type="EMBL" id="CAJJDO010000061">
    <property type="protein sequence ID" value="CAD8174284.1"/>
    <property type="molecule type" value="Genomic_DNA"/>
</dbReference>
<keyword evidence="2" id="KW-1185">Reference proteome</keyword>
<comment type="caution">
    <text evidence="1">The sequence shown here is derived from an EMBL/GenBank/DDBJ whole genome shotgun (WGS) entry which is preliminary data.</text>
</comment>
<dbReference type="AlphaFoldDB" id="A0A8S1VBG9"/>
<evidence type="ECO:0000313" key="2">
    <source>
        <dbReference type="Proteomes" id="UP000689195"/>
    </source>
</evidence>
<proteinExistence type="predicted"/>
<gene>
    <name evidence="1" type="ORF">PPENT_87.1.T0610011</name>
</gene>
<evidence type="ECO:0000313" key="1">
    <source>
        <dbReference type="EMBL" id="CAD8174284.1"/>
    </source>
</evidence>
<accession>A0A8S1VBG9</accession>
<protein>
    <submittedName>
        <fullName evidence="1">Uncharacterized protein</fullName>
    </submittedName>
</protein>
<organism evidence="1 2">
    <name type="scientific">Paramecium pentaurelia</name>
    <dbReference type="NCBI Taxonomy" id="43138"/>
    <lineage>
        <taxon>Eukaryota</taxon>
        <taxon>Sar</taxon>
        <taxon>Alveolata</taxon>
        <taxon>Ciliophora</taxon>
        <taxon>Intramacronucleata</taxon>
        <taxon>Oligohymenophorea</taxon>
        <taxon>Peniculida</taxon>
        <taxon>Parameciidae</taxon>
        <taxon>Paramecium</taxon>
    </lineage>
</organism>